<keyword evidence="4" id="KW-0520">NAD</keyword>
<name>A0AAQ0LWS4_STAXY</name>
<accession>A0AAQ0LWS4</accession>
<dbReference type="SUPFAM" id="SSF51735">
    <property type="entry name" value="NAD(P)-binding Rossmann-fold domains"/>
    <property type="match status" value="1"/>
</dbReference>
<gene>
    <name evidence="8" type="ORF">BU104_13345</name>
</gene>
<organism evidence="8 9">
    <name type="scientific">Staphylococcus xylosus</name>
    <dbReference type="NCBI Taxonomy" id="1288"/>
    <lineage>
        <taxon>Bacteria</taxon>
        <taxon>Bacillati</taxon>
        <taxon>Bacillota</taxon>
        <taxon>Bacilli</taxon>
        <taxon>Bacillales</taxon>
        <taxon>Staphylococcaceae</taxon>
        <taxon>Staphylococcus</taxon>
    </lineage>
</organism>
<dbReference type="Gene3D" id="3.40.50.720">
    <property type="entry name" value="NAD(P)-binding Rossmann-like Domain"/>
    <property type="match status" value="1"/>
</dbReference>
<evidence type="ECO:0000256" key="5">
    <source>
        <dbReference type="ARBA" id="ARBA00023244"/>
    </source>
</evidence>
<evidence type="ECO:0000259" key="7">
    <source>
        <dbReference type="Pfam" id="PF14824"/>
    </source>
</evidence>
<keyword evidence="3" id="KW-0560">Oxidoreductase</keyword>
<dbReference type="Pfam" id="PF14824">
    <property type="entry name" value="Sirohm_synth_M"/>
    <property type="match status" value="1"/>
</dbReference>
<dbReference type="Proteomes" id="UP000285579">
    <property type="component" value="Unassembled WGS sequence"/>
</dbReference>
<evidence type="ECO:0000313" key="8">
    <source>
        <dbReference type="EMBL" id="RIM90696.1"/>
    </source>
</evidence>
<evidence type="ECO:0000313" key="9">
    <source>
        <dbReference type="Proteomes" id="UP000285579"/>
    </source>
</evidence>
<evidence type="ECO:0000256" key="3">
    <source>
        <dbReference type="ARBA" id="ARBA00023002"/>
    </source>
</evidence>
<comment type="pathway">
    <text evidence="1">Porphyrin-containing compound metabolism; siroheme biosynthesis; sirohydrochlorin from precorrin-2: step 1/1.</text>
</comment>
<reference evidence="8 9" key="1">
    <citation type="journal article" date="2016" name="Front. Microbiol.">
        <title>Comprehensive Phylogenetic Analysis of Bovine Non-aureus Staphylococci Species Based on Whole-Genome Sequencing.</title>
        <authorList>
            <person name="Naushad S."/>
            <person name="Barkema H.W."/>
            <person name="Luby C."/>
            <person name="Condas L.A."/>
            <person name="Nobrega D.B."/>
            <person name="Carson D.A."/>
            <person name="De Buck J."/>
        </authorList>
    </citation>
    <scope>NUCLEOTIDE SEQUENCE [LARGE SCALE GENOMIC DNA]</scope>
    <source>
        <strain evidence="8 9">SNUC 1349</strain>
    </source>
</reference>
<dbReference type="InterPro" id="IPR028161">
    <property type="entry name" value="Met8-like"/>
</dbReference>
<protein>
    <recommendedName>
        <fullName evidence="2">precorrin-2 dehydrogenase</fullName>
        <ecNumber evidence="2">1.3.1.76</ecNumber>
    </recommendedName>
</protein>
<dbReference type="InterPro" id="IPR036291">
    <property type="entry name" value="NAD(P)-bd_dom_sf"/>
</dbReference>
<dbReference type="GO" id="GO:0019354">
    <property type="term" value="P:siroheme biosynthetic process"/>
    <property type="evidence" value="ECO:0007669"/>
    <property type="project" value="InterPro"/>
</dbReference>
<dbReference type="NCBIfam" id="TIGR01470">
    <property type="entry name" value="cysG_Nterm"/>
    <property type="match status" value="1"/>
</dbReference>
<dbReference type="InterPro" id="IPR028281">
    <property type="entry name" value="Sirohaem_synthase_central"/>
</dbReference>
<dbReference type="EC" id="1.3.1.76" evidence="2"/>
<comment type="caution">
    <text evidence="8">The sequence shown here is derived from an EMBL/GenBank/DDBJ whole genome shotgun (WGS) entry which is preliminary data.</text>
</comment>
<dbReference type="InterPro" id="IPR042518">
    <property type="entry name" value="SirC_C"/>
</dbReference>
<dbReference type="PANTHER" id="PTHR35330:SF1">
    <property type="entry name" value="SIROHEME BIOSYNTHESIS PROTEIN MET8"/>
    <property type="match status" value="1"/>
</dbReference>
<dbReference type="NCBIfam" id="NF005222">
    <property type="entry name" value="PRK06718.1"/>
    <property type="match status" value="1"/>
</dbReference>
<evidence type="ECO:0000256" key="6">
    <source>
        <dbReference type="ARBA" id="ARBA00047561"/>
    </source>
</evidence>
<dbReference type="GO" id="GO:0004325">
    <property type="term" value="F:ferrochelatase activity"/>
    <property type="evidence" value="ECO:0007669"/>
    <property type="project" value="InterPro"/>
</dbReference>
<evidence type="ECO:0000256" key="1">
    <source>
        <dbReference type="ARBA" id="ARBA00005010"/>
    </source>
</evidence>
<feature type="domain" description="Siroheme synthase central" evidence="7">
    <location>
        <begin position="118"/>
        <end position="138"/>
    </location>
</feature>
<dbReference type="InterPro" id="IPR006367">
    <property type="entry name" value="Sirohaem_synthase_N"/>
</dbReference>
<dbReference type="Pfam" id="PF13241">
    <property type="entry name" value="NAD_binding_7"/>
    <property type="match status" value="1"/>
</dbReference>
<dbReference type="Pfam" id="PF22440">
    <property type="entry name" value="SirC_C"/>
    <property type="match status" value="1"/>
</dbReference>
<dbReference type="PANTHER" id="PTHR35330">
    <property type="entry name" value="SIROHEME BIOSYNTHESIS PROTEIN MET8"/>
    <property type="match status" value="1"/>
</dbReference>
<sequence>MPFIPLMIDISKKQIVVIGGGKVAERRVSTLVHYATDIHIISPTISENLRHMIDQDGIHWHAKSFEAKDIKQADLIIAATNSSEVNQQILASKPQHAFINMASVAEEGDIVFPSILRRGKLTLSISTNGASPKLTAQILSEFKERFDSSYEDYVDFLYECRQHIKQTQLSKSQKEDFLKMVLTQPYREKNKQLEMIKRLESMK</sequence>
<dbReference type="GO" id="GO:0043115">
    <property type="term" value="F:precorrin-2 dehydrogenase activity"/>
    <property type="evidence" value="ECO:0007669"/>
    <property type="project" value="UniProtKB-EC"/>
</dbReference>
<keyword evidence="5" id="KW-0627">Porphyrin biosynthesis</keyword>
<dbReference type="AlphaFoldDB" id="A0AAQ0LWS4"/>
<dbReference type="SUPFAM" id="SSF75615">
    <property type="entry name" value="Siroheme synthase middle domains-like"/>
    <property type="match status" value="1"/>
</dbReference>
<proteinExistence type="predicted"/>
<dbReference type="Gene3D" id="1.10.8.610">
    <property type="entry name" value="SirC, precorrin-2 dehydrogenase, C-terminal helical domain-like"/>
    <property type="match status" value="1"/>
</dbReference>
<evidence type="ECO:0000256" key="2">
    <source>
        <dbReference type="ARBA" id="ARBA00012400"/>
    </source>
</evidence>
<dbReference type="RefSeq" id="WP_107539398.1">
    <property type="nucleotide sequence ID" value="NZ_CP066721.1"/>
</dbReference>
<evidence type="ECO:0000256" key="4">
    <source>
        <dbReference type="ARBA" id="ARBA00023027"/>
    </source>
</evidence>
<dbReference type="EMBL" id="QXUI01000014">
    <property type="protein sequence ID" value="RIM90696.1"/>
    <property type="molecule type" value="Genomic_DNA"/>
</dbReference>
<comment type="catalytic activity">
    <reaction evidence="6">
        <text>precorrin-2 + NAD(+) = sirohydrochlorin + NADH + 2 H(+)</text>
        <dbReference type="Rhea" id="RHEA:15613"/>
        <dbReference type="ChEBI" id="CHEBI:15378"/>
        <dbReference type="ChEBI" id="CHEBI:57540"/>
        <dbReference type="ChEBI" id="CHEBI:57945"/>
        <dbReference type="ChEBI" id="CHEBI:58351"/>
        <dbReference type="ChEBI" id="CHEBI:58827"/>
        <dbReference type="EC" id="1.3.1.76"/>
    </reaction>
</comment>